<evidence type="ECO:0000256" key="3">
    <source>
        <dbReference type="ARBA" id="ARBA00022840"/>
    </source>
</evidence>
<dbReference type="PROSITE" id="PS00107">
    <property type="entry name" value="PROTEIN_KINASE_ATP"/>
    <property type="match status" value="1"/>
</dbReference>
<dbReference type="OMA" id="YIAFENC"/>
<dbReference type="AlphaFoldDB" id="A0A915KRL9"/>
<dbReference type="PROSITE" id="PS00108">
    <property type="entry name" value="PROTEIN_KINASE_ST"/>
    <property type="match status" value="1"/>
</dbReference>
<dbReference type="GO" id="GO:0005524">
    <property type="term" value="F:ATP binding"/>
    <property type="evidence" value="ECO:0007669"/>
    <property type="project" value="UniProtKB-UniRule"/>
</dbReference>
<dbReference type="InterPro" id="IPR011009">
    <property type="entry name" value="Kinase-like_dom_sf"/>
</dbReference>
<dbReference type="InterPro" id="IPR017441">
    <property type="entry name" value="Protein_kinase_ATP_BS"/>
</dbReference>
<dbReference type="PANTHER" id="PTHR11909">
    <property type="entry name" value="CASEIN KINASE-RELATED"/>
    <property type="match status" value="1"/>
</dbReference>
<dbReference type="InterPro" id="IPR008271">
    <property type="entry name" value="Ser/Thr_kinase_AS"/>
</dbReference>
<keyword evidence="5" id="KW-0418">Kinase</keyword>
<evidence type="ECO:0000256" key="5">
    <source>
        <dbReference type="RuleBase" id="RU000304"/>
    </source>
</evidence>
<dbReference type="GO" id="GO:0004674">
    <property type="term" value="F:protein serine/threonine kinase activity"/>
    <property type="evidence" value="ECO:0007669"/>
    <property type="project" value="UniProtKB-KW"/>
</dbReference>
<keyword evidence="2 4" id="KW-0547">Nucleotide-binding</keyword>
<dbReference type="Proteomes" id="UP000887565">
    <property type="component" value="Unplaced"/>
</dbReference>
<evidence type="ECO:0000259" key="6">
    <source>
        <dbReference type="PROSITE" id="PS50011"/>
    </source>
</evidence>
<evidence type="ECO:0000256" key="1">
    <source>
        <dbReference type="ARBA" id="ARBA00012513"/>
    </source>
</evidence>
<evidence type="ECO:0000313" key="7">
    <source>
        <dbReference type="Proteomes" id="UP000887565"/>
    </source>
</evidence>
<dbReference type="InterPro" id="IPR000719">
    <property type="entry name" value="Prot_kinase_dom"/>
</dbReference>
<sequence length="347" mass="39806">MAAIKPKTSLQKSTSGVMAVKSTAVPLYFQANEVIQGRWKVIMRIGAGSFGQIYAVRDFNLSHLTALKVEPVEPAEKTQLPLELKSRSDGGPWCRYAGSIFIATFFIEGRQHAAKLYGSGTMNDTYNYISMQLLGASISTLRHHCPYTPKRFSLKTMLRLSYQCVEALQDLHNCGLVHRDVKMSNFTMGLSKTEFKNTVYLIDFGLARFYKDENDELKEERERSGFRGTMRYCSLRAHERRDLSRADDLVSLFYCLYEILLGGLPWKPRQNPVTIYRIKLSLPLPELAKSLPGQEFSTIADHLDNLEFYDAPDYELLQNSLKTIMDMEQVKENDPWDWENNYKFLTA</sequence>
<accession>A0A915KRL9</accession>
<evidence type="ECO:0000256" key="2">
    <source>
        <dbReference type="ARBA" id="ARBA00022741"/>
    </source>
</evidence>
<dbReference type="SUPFAM" id="SSF56112">
    <property type="entry name" value="Protein kinase-like (PK-like)"/>
    <property type="match status" value="1"/>
</dbReference>
<organism evidence="7 8">
    <name type="scientific">Romanomermis culicivorax</name>
    <name type="common">Nematode worm</name>
    <dbReference type="NCBI Taxonomy" id="13658"/>
    <lineage>
        <taxon>Eukaryota</taxon>
        <taxon>Metazoa</taxon>
        <taxon>Ecdysozoa</taxon>
        <taxon>Nematoda</taxon>
        <taxon>Enoplea</taxon>
        <taxon>Dorylaimia</taxon>
        <taxon>Mermithida</taxon>
        <taxon>Mermithoidea</taxon>
        <taxon>Mermithidae</taxon>
        <taxon>Romanomermis</taxon>
    </lineage>
</organism>
<keyword evidence="3 4" id="KW-0067">ATP-binding</keyword>
<evidence type="ECO:0000313" key="8">
    <source>
        <dbReference type="WBParaSite" id="nRc.2.0.1.t40740-RA"/>
    </source>
</evidence>
<dbReference type="WBParaSite" id="nRc.2.0.1.t40740-RA">
    <property type="protein sequence ID" value="nRc.2.0.1.t40740-RA"/>
    <property type="gene ID" value="nRc.2.0.1.g40740"/>
</dbReference>
<proteinExistence type="inferred from homology"/>
<keyword evidence="5" id="KW-0808">Transferase</keyword>
<protein>
    <recommendedName>
        <fullName evidence="1">non-specific serine/threonine protein kinase</fullName>
        <ecNumber evidence="1">2.7.11.1</ecNumber>
    </recommendedName>
</protein>
<name>A0A915KRL9_ROMCU</name>
<dbReference type="SMART" id="SM00220">
    <property type="entry name" value="S_TKc"/>
    <property type="match status" value="1"/>
</dbReference>
<keyword evidence="5" id="KW-0723">Serine/threonine-protein kinase</keyword>
<reference evidence="8" key="1">
    <citation type="submission" date="2022-11" db="UniProtKB">
        <authorList>
            <consortium name="WormBaseParasite"/>
        </authorList>
    </citation>
    <scope>IDENTIFICATION</scope>
</reference>
<dbReference type="Gene3D" id="1.10.510.10">
    <property type="entry name" value="Transferase(Phosphotransferase) domain 1"/>
    <property type="match status" value="1"/>
</dbReference>
<evidence type="ECO:0000256" key="4">
    <source>
        <dbReference type="PROSITE-ProRule" id="PRU10141"/>
    </source>
</evidence>
<feature type="domain" description="Protein kinase" evidence="6">
    <location>
        <begin position="39"/>
        <end position="347"/>
    </location>
</feature>
<dbReference type="Pfam" id="PF00069">
    <property type="entry name" value="Pkinase"/>
    <property type="match status" value="1"/>
</dbReference>
<dbReference type="PROSITE" id="PS50011">
    <property type="entry name" value="PROTEIN_KINASE_DOM"/>
    <property type="match status" value="1"/>
</dbReference>
<dbReference type="EC" id="2.7.11.1" evidence="1"/>
<feature type="binding site" evidence="4">
    <location>
        <position position="68"/>
    </location>
    <ligand>
        <name>ATP</name>
        <dbReference type="ChEBI" id="CHEBI:30616"/>
    </ligand>
</feature>
<keyword evidence="7" id="KW-1185">Reference proteome</keyword>
<dbReference type="InterPro" id="IPR050235">
    <property type="entry name" value="CK1_Ser-Thr_kinase"/>
</dbReference>
<comment type="similarity">
    <text evidence="5">Belongs to the protein kinase superfamily.</text>
</comment>